<dbReference type="OrthoDB" id="1002062at2759"/>
<proteinExistence type="predicted"/>
<reference evidence="3 4" key="1">
    <citation type="journal article" date="2021" name="Plant Biotechnol. J.">
        <title>Multi-omics assisted identification of the key and species-specific regulatory components of drought-tolerant mechanisms in Gossypium stocksii.</title>
        <authorList>
            <person name="Yu D."/>
            <person name="Ke L."/>
            <person name="Zhang D."/>
            <person name="Wu Y."/>
            <person name="Sun Y."/>
            <person name="Mei J."/>
            <person name="Sun J."/>
            <person name="Sun Y."/>
        </authorList>
    </citation>
    <scope>NUCLEOTIDE SEQUENCE [LARGE SCALE GENOMIC DNA]</scope>
    <source>
        <strain evidence="4">cv. E1</strain>
        <tissue evidence="3">Leaf</tissue>
    </source>
</reference>
<dbReference type="InterPro" id="IPR026960">
    <property type="entry name" value="RVT-Znf"/>
</dbReference>
<gene>
    <name evidence="3" type="ORF">J1N35_032738</name>
</gene>
<keyword evidence="4" id="KW-1185">Reference proteome</keyword>
<name>A0A9D3V4J4_9ROSI</name>
<evidence type="ECO:0000259" key="2">
    <source>
        <dbReference type="Pfam" id="PF13966"/>
    </source>
</evidence>
<feature type="domain" description="Reverse transcriptase zinc-binding" evidence="2">
    <location>
        <begin position="3"/>
        <end position="74"/>
    </location>
</feature>
<keyword evidence="1" id="KW-0812">Transmembrane</keyword>
<feature type="transmembrane region" description="Helical" evidence="1">
    <location>
        <begin position="73"/>
        <end position="91"/>
    </location>
</feature>
<keyword evidence="1" id="KW-0472">Membrane</keyword>
<dbReference type="Proteomes" id="UP000828251">
    <property type="component" value="Unassembled WGS sequence"/>
</dbReference>
<sequence length="183" mass="21385">MKGKKVPWQRLIWFPLHVPKHSLIAWMAILNRQPTRDRLIACGLNIDSSCLLCSSATETRDRIYFEREFSRRLWGLILVLCGITRSIGTWVQELNWAMAYLKGNSLIVCILKLVWTAFIHIFGKPYNSLEVLLSRIQEVRIRLNGKQINRMDTINQQFCLNRGFSSIGIYTFVFLYRLCILSC</sequence>
<evidence type="ECO:0000313" key="3">
    <source>
        <dbReference type="EMBL" id="KAH1067751.1"/>
    </source>
</evidence>
<dbReference type="Pfam" id="PF13966">
    <property type="entry name" value="zf-RVT"/>
    <property type="match status" value="1"/>
</dbReference>
<evidence type="ECO:0000313" key="4">
    <source>
        <dbReference type="Proteomes" id="UP000828251"/>
    </source>
</evidence>
<feature type="transmembrane region" description="Helical" evidence="1">
    <location>
        <begin position="103"/>
        <end position="123"/>
    </location>
</feature>
<comment type="caution">
    <text evidence="3">The sequence shown here is derived from an EMBL/GenBank/DDBJ whole genome shotgun (WGS) entry which is preliminary data.</text>
</comment>
<dbReference type="EMBL" id="JAIQCV010000009">
    <property type="protein sequence ID" value="KAH1067751.1"/>
    <property type="molecule type" value="Genomic_DNA"/>
</dbReference>
<dbReference type="AlphaFoldDB" id="A0A9D3V4J4"/>
<organism evidence="3 4">
    <name type="scientific">Gossypium stocksii</name>
    <dbReference type="NCBI Taxonomy" id="47602"/>
    <lineage>
        <taxon>Eukaryota</taxon>
        <taxon>Viridiplantae</taxon>
        <taxon>Streptophyta</taxon>
        <taxon>Embryophyta</taxon>
        <taxon>Tracheophyta</taxon>
        <taxon>Spermatophyta</taxon>
        <taxon>Magnoliopsida</taxon>
        <taxon>eudicotyledons</taxon>
        <taxon>Gunneridae</taxon>
        <taxon>Pentapetalae</taxon>
        <taxon>rosids</taxon>
        <taxon>malvids</taxon>
        <taxon>Malvales</taxon>
        <taxon>Malvaceae</taxon>
        <taxon>Malvoideae</taxon>
        <taxon>Gossypium</taxon>
    </lineage>
</organism>
<evidence type="ECO:0000256" key="1">
    <source>
        <dbReference type="SAM" id="Phobius"/>
    </source>
</evidence>
<accession>A0A9D3V4J4</accession>
<keyword evidence="1" id="KW-1133">Transmembrane helix</keyword>
<protein>
    <recommendedName>
        <fullName evidence="2">Reverse transcriptase zinc-binding domain-containing protein</fullName>
    </recommendedName>
</protein>